<evidence type="ECO:0000313" key="4">
    <source>
        <dbReference type="Proteomes" id="UP001209878"/>
    </source>
</evidence>
<protein>
    <recommendedName>
        <fullName evidence="2">SWIM-type domain-containing protein</fullName>
    </recommendedName>
</protein>
<reference evidence="3" key="1">
    <citation type="journal article" date="2023" name="Mol. Biol. Evol.">
        <title>Third-Generation Sequencing Reveals the Adaptive Role of the Epigenome in Three Deep-Sea Polychaetes.</title>
        <authorList>
            <person name="Perez M."/>
            <person name="Aroh O."/>
            <person name="Sun Y."/>
            <person name="Lan Y."/>
            <person name="Juniper S.K."/>
            <person name="Young C.R."/>
            <person name="Angers B."/>
            <person name="Qian P.Y."/>
        </authorList>
    </citation>
    <scope>NUCLEOTIDE SEQUENCE</scope>
    <source>
        <strain evidence="3">R07B-5</strain>
    </source>
</reference>
<gene>
    <name evidence="3" type="ORF">NP493_103g06081</name>
</gene>
<dbReference type="AlphaFoldDB" id="A0AAD9P7E4"/>
<evidence type="ECO:0000313" key="3">
    <source>
        <dbReference type="EMBL" id="KAK2189556.1"/>
    </source>
</evidence>
<dbReference type="Proteomes" id="UP001209878">
    <property type="component" value="Unassembled WGS sequence"/>
</dbReference>
<dbReference type="InterPro" id="IPR007527">
    <property type="entry name" value="Znf_SWIM"/>
</dbReference>
<comment type="caution">
    <text evidence="3">The sequence shown here is derived from an EMBL/GenBank/DDBJ whole genome shotgun (WGS) entry which is preliminary data.</text>
</comment>
<dbReference type="PROSITE" id="PS50966">
    <property type="entry name" value="ZF_SWIM"/>
    <property type="match status" value="1"/>
</dbReference>
<accession>A0AAD9P7E4</accession>
<dbReference type="Pfam" id="PF04434">
    <property type="entry name" value="SWIM"/>
    <property type="match status" value="1"/>
</dbReference>
<proteinExistence type="predicted"/>
<keyword evidence="1" id="KW-0863">Zinc-finger</keyword>
<name>A0AAD9P7E4_RIDPI</name>
<keyword evidence="1" id="KW-0479">Metal-binding</keyword>
<keyword evidence="4" id="KW-1185">Reference proteome</keyword>
<dbReference type="EMBL" id="JAODUO010000103">
    <property type="protein sequence ID" value="KAK2189556.1"/>
    <property type="molecule type" value="Genomic_DNA"/>
</dbReference>
<dbReference type="GO" id="GO:0008270">
    <property type="term" value="F:zinc ion binding"/>
    <property type="evidence" value="ECO:0007669"/>
    <property type="project" value="UniProtKB-KW"/>
</dbReference>
<keyword evidence="1" id="KW-0862">Zinc</keyword>
<evidence type="ECO:0000256" key="1">
    <source>
        <dbReference type="PROSITE-ProRule" id="PRU00325"/>
    </source>
</evidence>
<feature type="domain" description="SWIM-type" evidence="2">
    <location>
        <begin position="56"/>
        <end position="93"/>
    </location>
</feature>
<evidence type="ECO:0000259" key="2">
    <source>
        <dbReference type="PROSITE" id="PS50966"/>
    </source>
</evidence>
<sequence length="132" mass="15097">MAVSLQFYINYTSDKIKMHRKSQASVDCGHVLKFIFDPDCLHVEAVVQASMRDTSYKVTIDLNNAFGIDSSTCECALRNHECHHVAAALLYGYRHVSKTDIKCAWIKNPKSRIPKETKPIGELYPHRRPGYR</sequence>
<organism evidence="3 4">
    <name type="scientific">Ridgeia piscesae</name>
    <name type="common">Tubeworm</name>
    <dbReference type="NCBI Taxonomy" id="27915"/>
    <lineage>
        <taxon>Eukaryota</taxon>
        <taxon>Metazoa</taxon>
        <taxon>Spiralia</taxon>
        <taxon>Lophotrochozoa</taxon>
        <taxon>Annelida</taxon>
        <taxon>Polychaeta</taxon>
        <taxon>Sedentaria</taxon>
        <taxon>Canalipalpata</taxon>
        <taxon>Sabellida</taxon>
        <taxon>Siboglinidae</taxon>
        <taxon>Ridgeia</taxon>
    </lineage>
</organism>